<keyword evidence="8" id="KW-1185">Reference proteome</keyword>
<dbReference type="CDD" id="cd11062">
    <property type="entry name" value="CYP58-like"/>
    <property type="match status" value="1"/>
</dbReference>
<evidence type="ECO:0000256" key="1">
    <source>
        <dbReference type="ARBA" id="ARBA00001971"/>
    </source>
</evidence>
<dbReference type="Proteomes" id="UP001295740">
    <property type="component" value="Unassembled WGS sequence"/>
</dbReference>
<keyword evidence="3 5" id="KW-0479">Metal-binding</keyword>
<dbReference type="InterPro" id="IPR036396">
    <property type="entry name" value="Cyt_P450_sf"/>
</dbReference>
<dbReference type="SUPFAM" id="SSF48264">
    <property type="entry name" value="Cytochrome P450"/>
    <property type="match status" value="1"/>
</dbReference>
<dbReference type="PROSITE" id="PS00086">
    <property type="entry name" value="CYTOCHROME_P450"/>
    <property type="match status" value="1"/>
</dbReference>
<keyword evidence="6" id="KW-0503">Monooxygenase</keyword>
<gene>
    <name evidence="7" type="ORF">KHLLAP_LOCUS2948</name>
</gene>
<protein>
    <submittedName>
        <fullName evidence="7">Uu.00g098740.m01.CDS01</fullName>
    </submittedName>
</protein>
<dbReference type="GO" id="GO:0004497">
    <property type="term" value="F:monooxygenase activity"/>
    <property type="evidence" value="ECO:0007669"/>
    <property type="project" value="UniProtKB-KW"/>
</dbReference>
<name>A0AAI8VDN2_9PEZI</name>
<dbReference type="AlphaFoldDB" id="A0AAI8VDN2"/>
<dbReference type="InterPro" id="IPR001128">
    <property type="entry name" value="Cyt_P450"/>
</dbReference>
<dbReference type="PANTHER" id="PTHR24305:SF147">
    <property type="entry name" value="P450, PUTATIVE (EUROFUNG)-RELATED"/>
    <property type="match status" value="1"/>
</dbReference>
<evidence type="ECO:0000313" key="8">
    <source>
        <dbReference type="Proteomes" id="UP001295740"/>
    </source>
</evidence>
<dbReference type="InterPro" id="IPR050121">
    <property type="entry name" value="Cytochrome_P450_monoxygenase"/>
</dbReference>
<organism evidence="7 8">
    <name type="scientific">Anthostomella pinea</name>
    <dbReference type="NCBI Taxonomy" id="933095"/>
    <lineage>
        <taxon>Eukaryota</taxon>
        <taxon>Fungi</taxon>
        <taxon>Dikarya</taxon>
        <taxon>Ascomycota</taxon>
        <taxon>Pezizomycotina</taxon>
        <taxon>Sordariomycetes</taxon>
        <taxon>Xylariomycetidae</taxon>
        <taxon>Xylariales</taxon>
        <taxon>Xylariaceae</taxon>
        <taxon>Anthostomella</taxon>
    </lineage>
</organism>
<evidence type="ECO:0000313" key="7">
    <source>
        <dbReference type="EMBL" id="CAJ2502480.1"/>
    </source>
</evidence>
<dbReference type="EMBL" id="CAUWAG010000004">
    <property type="protein sequence ID" value="CAJ2502480.1"/>
    <property type="molecule type" value="Genomic_DNA"/>
</dbReference>
<evidence type="ECO:0000256" key="5">
    <source>
        <dbReference type="PIRSR" id="PIRSR602401-1"/>
    </source>
</evidence>
<accession>A0AAI8VDN2</accession>
<dbReference type="GO" id="GO:0005506">
    <property type="term" value="F:iron ion binding"/>
    <property type="evidence" value="ECO:0007669"/>
    <property type="project" value="InterPro"/>
</dbReference>
<reference evidence="7" key="1">
    <citation type="submission" date="2023-10" db="EMBL/GenBank/DDBJ databases">
        <authorList>
            <person name="Hackl T."/>
        </authorList>
    </citation>
    <scope>NUCLEOTIDE SEQUENCE</scope>
</reference>
<dbReference type="GO" id="GO:0020037">
    <property type="term" value="F:heme binding"/>
    <property type="evidence" value="ECO:0007669"/>
    <property type="project" value="InterPro"/>
</dbReference>
<keyword evidence="6" id="KW-0560">Oxidoreductase</keyword>
<keyword evidence="4 5" id="KW-0408">Iron</keyword>
<comment type="cofactor">
    <cofactor evidence="1 5">
        <name>heme</name>
        <dbReference type="ChEBI" id="CHEBI:30413"/>
    </cofactor>
</comment>
<evidence type="ECO:0000256" key="2">
    <source>
        <dbReference type="ARBA" id="ARBA00022617"/>
    </source>
</evidence>
<dbReference type="GO" id="GO:0016705">
    <property type="term" value="F:oxidoreductase activity, acting on paired donors, with incorporation or reduction of molecular oxygen"/>
    <property type="evidence" value="ECO:0007669"/>
    <property type="project" value="InterPro"/>
</dbReference>
<proteinExistence type="inferred from homology"/>
<comment type="similarity">
    <text evidence="6">Belongs to the cytochrome P450 family.</text>
</comment>
<evidence type="ECO:0000256" key="4">
    <source>
        <dbReference type="ARBA" id="ARBA00023004"/>
    </source>
</evidence>
<dbReference type="PRINTS" id="PR00463">
    <property type="entry name" value="EP450I"/>
</dbReference>
<dbReference type="InterPro" id="IPR002401">
    <property type="entry name" value="Cyt_P450_E_grp-I"/>
</dbReference>
<dbReference type="Gene3D" id="1.10.630.10">
    <property type="entry name" value="Cytochrome P450"/>
    <property type="match status" value="1"/>
</dbReference>
<evidence type="ECO:0000256" key="6">
    <source>
        <dbReference type="RuleBase" id="RU000461"/>
    </source>
</evidence>
<comment type="caution">
    <text evidence="7">The sequence shown here is derived from an EMBL/GenBank/DDBJ whole genome shotgun (WGS) entry which is preliminary data.</text>
</comment>
<dbReference type="Pfam" id="PF00067">
    <property type="entry name" value="p450"/>
    <property type="match status" value="2"/>
</dbReference>
<evidence type="ECO:0000256" key="3">
    <source>
        <dbReference type="ARBA" id="ARBA00022723"/>
    </source>
</evidence>
<dbReference type="InterPro" id="IPR017972">
    <property type="entry name" value="Cyt_P450_CS"/>
</dbReference>
<keyword evidence="2 5" id="KW-0349">Heme</keyword>
<sequence length="494" mass="56306">MSSIIGLDAVTAALFTPTTLLRLITLWLVYRLSLALYNVSPFQPLHQFPGPKLAAASFFYEAWYDLVKGGRYSHEIKAMHEKYGPIVRINPEELHCNDYDFVDEIYPSTGRIRDKHAHFLASLFGPLEVSASATPDHETHRVRRNAINRFFSRKQILRIEPLVHDMAQKMCSKILRSTGEPINMIDPYNCFTADTISEYSYGESFGFLDRDDFGQNFKRAFEALVTTTHTVRFFPILRHTVRLMPLIGGAMGPDIAYLVKSMYETIPSHIVKAQERKSSGNIFTELLESSLPASEKSMYRLSGEGWSLVAAGSETTAAALTFITYFLLSEPDVAARLTEELKNENPMKLSWVQLERYPYLFAVIHEALRISLGISSRLPRIARNEDLVYTNRGFNYVGVFPDPEKFRPERWLDGQGRADHSMEKYIMSFGKGTRQCVGMNLAFCELYLVTAVLVLRLIPHMTLYDTVFEDIKYEFDRLTPQPRAGARGVRVTIS</sequence>
<feature type="binding site" description="axial binding residue" evidence="5">
    <location>
        <position position="436"/>
    </location>
    <ligand>
        <name>heme</name>
        <dbReference type="ChEBI" id="CHEBI:30413"/>
    </ligand>
    <ligandPart>
        <name>Fe</name>
        <dbReference type="ChEBI" id="CHEBI:18248"/>
    </ligandPart>
</feature>
<dbReference type="PANTHER" id="PTHR24305">
    <property type="entry name" value="CYTOCHROME P450"/>
    <property type="match status" value="1"/>
</dbReference>
<dbReference type="PRINTS" id="PR00385">
    <property type="entry name" value="P450"/>
</dbReference>